<dbReference type="OrthoDB" id="2207344at2"/>
<dbReference type="Gene3D" id="1.10.443.10">
    <property type="entry name" value="Intergrase catalytic core"/>
    <property type="match status" value="1"/>
</dbReference>
<dbReference type="InterPro" id="IPR013762">
    <property type="entry name" value="Integrase-like_cat_sf"/>
</dbReference>
<name>A0A229UK48_9BACL</name>
<dbReference type="RefSeq" id="WP_094017443.1">
    <property type="nucleotide sequence ID" value="NZ_NMQW01000039.1"/>
</dbReference>
<comment type="caution">
    <text evidence="2">The sequence shown here is derived from an EMBL/GenBank/DDBJ whole genome shotgun (WGS) entry which is preliminary data.</text>
</comment>
<dbReference type="EMBL" id="NMQW01000039">
    <property type="protein sequence ID" value="OXM83685.1"/>
    <property type="molecule type" value="Genomic_DNA"/>
</dbReference>
<gene>
    <name evidence="2" type="ORF">CF651_24105</name>
</gene>
<dbReference type="GO" id="GO:0015074">
    <property type="term" value="P:DNA integration"/>
    <property type="evidence" value="ECO:0007669"/>
    <property type="project" value="InterPro"/>
</dbReference>
<evidence type="ECO:0000313" key="3">
    <source>
        <dbReference type="Proteomes" id="UP000215509"/>
    </source>
</evidence>
<keyword evidence="3" id="KW-1185">Reference proteome</keyword>
<dbReference type="SUPFAM" id="SSF56349">
    <property type="entry name" value="DNA breaking-rejoining enzymes"/>
    <property type="match status" value="1"/>
</dbReference>
<proteinExistence type="predicted"/>
<dbReference type="Proteomes" id="UP000215509">
    <property type="component" value="Unassembled WGS sequence"/>
</dbReference>
<evidence type="ECO:0000313" key="2">
    <source>
        <dbReference type="EMBL" id="OXM83685.1"/>
    </source>
</evidence>
<keyword evidence="1" id="KW-0233">DNA recombination</keyword>
<accession>A0A229UK48</accession>
<reference evidence="2 3" key="1">
    <citation type="submission" date="2017-07" db="EMBL/GenBank/DDBJ databases">
        <title>Genome sequencing and assembly of Paenibacillus rigui.</title>
        <authorList>
            <person name="Mayilraj S."/>
        </authorList>
    </citation>
    <scope>NUCLEOTIDE SEQUENCE [LARGE SCALE GENOMIC DNA]</scope>
    <source>
        <strain evidence="2 3">JCM 16352</strain>
    </source>
</reference>
<dbReference type="InterPro" id="IPR011010">
    <property type="entry name" value="DNA_brk_join_enz"/>
</dbReference>
<sequence>MELELRELDIDLLSESSDHVFDIEQSVETSNESLRILMGQHPENDCNFENNQWYVVHEGSAIRLNFDFEITAQHLRFNSDLGKIEKEKFIVVVKSWIASLLTYLDVYSVLRYYRYLNRIVEVSKCFNPDENTLSLIKDTVERIDQETEHTAFITCLGVLNFLDYYQEIDTNSVYLRLFRDLKEVVRSPNNIRDLPLPKDVFLFDKIVEDYFTSLERGSAEYLLYFPIYLWWNLTNIIPLRPFEFCGVKRDALLFKEDSFFLRLPRSSKKGSKNRNRDRIQVVDTIKISFSLGTDIETYIKFSDCFGITDTLISHTATVQLKCKLFKNYYSERKIDTEKYTVSSLYRDIKFFYAKVIEKHFGYSVRPLELKDRHLMNVSDRTYDISCMIRPGDTRHFAFLNLMRLGYNPVEIARMGGHIKLNTQYHYHRHKEFMLNVEVLKLMDKFKYERTFSTFQGSCETKITLNNKMSCNFGLALAVEDTFVSVIPLVGKKLEFGHCTDPLQRCIFHDCAFCDYWKISYEEYIQNKEKIQREIEVAYDTVKALLESMEKIHLFIINRNDKSPDANEMSMDLNRDLAVLSKKLDKSIEEYIELMSIVHRKVITDEHK</sequence>
<dbReference type="GO" id="GO:0003677">
    <property type="term" value="F:DNA binding"/>
    <property type="evidence" value="ECO:0007669"/>
    <property type="project" value="InterPro"/>
</dbReference>
<dbReference type="GO" id="GO:0006310">
    <property type="term" value="P:DNA recombination"/>
    <property type="evidence" value="ECO:0007669"/>
    <property type="project" value="UniProtKB-KW"/>
</dbReference>
<dbReference type="AlphaFoldDB" id="A0A229UK48"/>
<organism evidence="2 3">
    <name type="scientific">Paenibacillus rigui</name>
    <dbReference type="NCBI Taxonomy" id="554312"/>
    <lineage>
        <taxon>Bacteria</taxon>
        <taxon>Bacillati</taxon>
        <taxon>Bacillota</taxon>
        <taxon>Bacilli</taxon>
        <taxon>Bacillales</taxon>
        <taxon>Paenibacillaceae</taxon>
        <taxon>Paenibacillus</taxon>
    </lineage>
</organism>
<protein>
    <submittedName>
        <fullName evidence="2">Uncharacterized protein</fullName>
    </submittedName>
</protein>
<evidence type="ECO:0000256" key="1">
    <source>
        <dbReference type="ARBA" id="ARBA00023172"/>
    </source>
</evidence>